<dbReference type="HAMAP" id="MF_00148">
    <property type="entry name" value="UDG"/>
    <property type="match status" value="1"/>
</dbReference>
<evidence type="ECO:0000256" key="6">
    <source>
        <dbReference type="ARBA" id="ARBA00022801"/>
    </source>
</evidence>
<dbReference type="InterPro" id="IPR002043">
    <property type="entry name" value="UDG_fam1"/>
</dbReference>
<dbReference type="SMART" id="SM00986">
    <property type="entry name" value="UDG"/>
    <property type="match status" value="1"/>
</dbReference>
<evidence type="ECO:0000313" key="13">
    <source>
        <dbReference type="Proteomes" id="UP000009072"/>
    </source>
</evidence>
<keyword evidence="8" id="KW-0963">Cytoplasm</keyword>
<sequence>MNSDRREHPSFISFLEKERKKIYFKEIIGFLFKTNKEIICPNLEDIFRSFSFFDFQDLRIVILGQDPYHQKDVADGLAFSTKHQKTPASLKNIFKELIYEFPEIKIKSNDLSCWAKQGILLQNTFLTTELEKARAHSFLPWKIFTMNLIEYINTNLSNVIFLLWGNDAKEMKCLIDSTKHFILESSHPSPLSFYKGFFKNNHFVKVNEILKANNLKQIDWNIF</sequence>
<evidence type="ECO:0000256" key="3">
    <source>
        <dbReference type="ARBA" id="ARBA00008184"/>
    </source>
</evidence>
<dbReference type="NCBIfam" id="NF003592">
    <property type="entry name" value="PRK05254.1-5"/>
    <property type="match status" value="1"/>
</dbReference>
<comment type="similarity">
    <text evidence="3 8 10">Belongs to the uracil-DNA glycosylase (UDG) superfamily. UNG family.</text>
</comment>
<dbReference type="InterPro" id="IPR036895">
    <property type="entry name" value="Uracil-DNA_glycosylase-like_sf"/>
</dbReference>
<dbReference type="STRING" id="267748.MMOB0720"/>
<proteinExistence type="inferred from homology"/>
<gene>
    <name evidence="8 12" type="primary">ung</name>
    <name evidence="12" type="ordered locus">MMOB0720</name>
</gene>
<dbReference type="EMBL" id="AE017308">
    <property type="protein sequence ID" value="AAT27558.1"/>
    <property type="molecule type" value="Genomic_DNA"/>
</dbReference>
<accession>Q6KIL8</accession>
<evidence type="ECO:0000256" key="5">
    <source>
        <dbReference type="ARBA" id="ARBA00022763"/>
    </source>
</evidence>
<dbReference type="PANTHER" id="PTHR11264">
    <property type="entry name" value="URACIL-DNA GLYCOSYLASE"/>
    <property type="match status" value="1"/>
</dbReference>
<dbReference type="GO" id="GO:0097510">
    <property type="term" value="P:base-excision repair, AP site formation via deaminated base removal"/>
    <property type="evidence" value="ECO:0007669"/>
    <property type="project" value="TreeGrafter"/>
</dbReference>
<dbReference type="Pfam" id="PF03167">
    <property type="entry name" value="UDG"/>
    <property type="match status" value="1"/>
</dbReference>
<evidence type="ECO:0000256" key="4">
    <source>
        <dbReference type="ARBA" id="ARBA00012030"/>
    </source>
</evidence>
<keyword evidence="6 8" id="KW-0378">Hydrolase</keyword>
<name>Q6KIL8_MYCM1</name>
<dbReference type="NCBIfam" id="TIGR00628">
    <property type="entry name" value="ung"/>
    <property type="match status" value="1"/>
</dbReference>
<feature type="domain" description="Uracil-DNA glycosylase-like" evidence="11">
    <location>
        <begin position="50"/>
        <end position="210"/>
    </location>
</feature>
<dbReference type="EC" id="3.2.2.27" evidence="4 8"/>
<evidence type="ECO:0000256" key="10">
    <source>
        <dbReference type="RuleBase" id="RU003780"/>
    </source>
</evidence>
<evidence type="ECO:0000313" key="12">
    <source>
        <dbReference type="EMBL" id="AAT27558.1"/>
    </source>
</evidence>
<dbReference type="HOGENOM" id="CLU_032162_3_2_14"/>
<organism evidence="12 13">
    <name type="scientific">Mycoplasma mobile (strain ATCC 43663 / 163K / NCTC 11711)</name>
    <name type="common">Mesomycoplasma mobile</name>
    <dbReference type="NCBI Taxonomy" id="267748"/>
    <lineage>
        <taxon>Bacteria</taxon>
        <taxon>Bacillati</taxon>
        <taxon>Mycoplasmatota</taxon>
        <taxon>Mycoplasmoidales</taxon>
        <taxon>Metamycoplasmataceae</taxon>
        <taxon>Mesomycoplasma</taxon>
    </lineage>
</organism>
<comment type="subcellular location">
    <subcellularLocation>
        <location evidence="8">Cytoplasm</location>
    </subcellularLocation>
</comment>
<keyword evidence="5 8" id="KW-0227">DNA damage</keyword>
<protein>
    <recommendedName>
        <fullName evidence="4 8">Uracil-DNA glycosylase</fullName>
        <shortName evidence="8">UDG</shortName>
        <ecNumber evidence="4 8">3.2.2.27</ecNumber>
    </recommendedName>
</protein>
<keyword evidence="12" id="KW-0326">Glycosidase</keyword>
<evidence type="ECO:0000256" key="7">
    <source>
        <dbReference type="ARBA" id="ARBA00023204"/>
    </source>
</evidence>
<reference evidence="12 13" key="1">
    <citation type="journal article" date="2004" name="Genome Res.">
        <title>The complete genome and proteome of Mycoplasma mobile.</title>
        <authorList>
            <person name="Jaffe J.D."/>
            <person name="Stange-Thomann N."/>
            <person name="Smith C."/>
            <person name="DeCaprio D."/>
            <person name="Fisher S."/>
            <person name="Butler J."/>
            <person name="Calvo S."/>
            <person name="Elkins T."/>
            <person name="FitzGerald M.G."/>
            <person name="Hafez N."/>
            <person name="Kodira C.D."/>
            <person name="Major J."/>
            <person name="Wang S."/>
            <person name="Wilkinson J."/>
            <person name="Nicol R."/>
            <person name="Nusbaum C."/>
            <person name="Birren B."/>
            <person name="Berg H.C."/>
            <person name="Church G.M."/>
        </authorList>
    </citation>
    <scope>NUCLEOTIDE SEQUENCE [LARGE SCALE GENOMIC DNA]</scope>
    <source>
        <strain evidence="13">ATCC 43663 / 163K / NCTC 11711</strain>
    </source>
</reference>
<comment type="catalytic activity">
    <reaction evidence="1 8 10">
        <text>Hydrolyzes single-stranded DNA or mismatched double-stranded DNA and polynucleotides, releasing free uracil.</text>
        <dbReference type="EC" id="3.2.2.27"/>
    </reaction>
</comment>
<dbReference type="PROSITE" id="PS00130">
    <property type="entry name" value="U_DNA_GLYCOSYLASE"/>
    <property type="match status" value="1"/>
</dbReference>
<evidence type="ECO:0000256" key="8">
    <source>
        <dbReference type="HAMAP-Rule" id="MF_00148"/>
    </source>
</evidence>
<dbReference type="CDD" id="cd10027">
    <property type="entry name" value="UDG-F1-like"/>
    <property type="match status" value="1"/>
</dbReference>
<feature type="active site" description="Proton acceptor" evidence="8 9">
    <location>
        <position position="66"/>
    </location>
</feature>
<dbReference type="NCBIfam" id="NF003589">
    <property type="entry name" value="PRK05254.1-2"/>
    <property type="match status" value="1"/>
</dbReference>
<dbReference type="GO" id="GO:0005737">
    <property type="term" value="C:cytoplasm"/>
    <property type="evidence" value="ECO:0007669"/>
    <property type="project" value="UniProtKB-SubCell"/>
</dbReference>
<dbReference type="KEGG" id="mmo:MMOB0720"/>
<dbReference type="SUPFAM" id="SSF52141">
    <property type="entry name" value="Uracil-DNA glycosylase-like"/>
    <property type="match status" value="1"/>
</dbReference>
<dbReference type="InterPro" id="IPR018085">
    <property type="entry name" value="Ura-DNA_Glyclase_AS"/>
</dbReference>
<dbReference type="Proteomes" id="UP000009072">
    <property type="component" value="Chromosome"/>
</dbReference>
<evidence type="ECO:0000256" key="1">
    <source>
        <dbReference type="ARBA" id="ARBA00001400"/>
    </source>
</evidence>
<dbReference type="RefSeq" id="WP_011264592.1">
    <property type="nucleotide sequence ID" value="NC_006908.1"/>
</dbReference>
<dbReference type="GO" id="GO:0004844">
    <property type="term" value="F:uracil DNA N-glycosylase activity"/>
    <property type="evidence" value="ECO:0007669"/>
    <property type="project" value="UniProtKB-UniRule"/>
</dbReference>
<evidence type="ECO:0000259" key="11">
    <source>
        <dbReference type="SMART" id="SM00986"/>
    </source>
</evidence>
<dbReference type="SMART" id="SM00987">
    <property type="entry name" value="UreE_C"/>
    <property type="match status" value="1"/>
</dbReference>
<evidence type="ECO:0000256" key="9">
    <source>
        <dbReference type="PROSITE-ProRule" id="PRU10072"/>
    </source>
</evidence>
<dbReference type="AlphaFoldDB" id="Q6KIL8"/>
<dbReference type="NCBIfam" id="NF003588">
    <property type="entry name" value="PRK05254.1-1"/>
    <property type="match status" value="1"/>
</dbReference>
<comment type="function">
    <text evidence="2 8 10">Excises uracil residues from the DNA which can arise as a result of misincorporation of dUMP residues by DNA polymerase or due to deamination of cytosine.</text>
</comment>
<keyword evidence="13" id="KW-1185">Reference proteome</keyword>
<dbReference type="eggNOG" id="COG0692">
    <property type="taxonomic scope" value="Bacteria"/>
</dbReference>
<dbReference type="Gene3D" id="3.40.470.10">
    <property type="entry name" value="Uracil-DNA glycosylase-like domain"/>
    <property type="match status" value="1"/>
</dbReference>
<dbReference type="PANTHER" id="PTHR11264:SF0">
    <property type="entry name" value="URACIL-DNA GLYCOSYLASE"/>
    <property type="match status" value="1"/>
</dbReference>
<evidence type="ECO:0000256" key="2">
    <source>
        <dbReference type="ARBA" id="ARBA00002631"/>
    </source>
</evidence>
<dbReference type="InterPro" id="IPR005122">
    <property type="entry name" value="Uracil-DNA_glycosylase-like"/>
</dbReference>
<keyword evidence="7 8" id="KW-0234">DNA repair</keyword>